<dbReference type="PIRSF" id="PIRSF029287">
    <property type="entry name" value="UCP029287"/>
    <property type="match status" value="1"/>
</dbReference>
<dbReference type="Proteomes" id="UP000217005">
    <property type="component" value="Unassembled WGS sequence"/>
</dbReference>
<dbReference type="OrthoDB" id="9801841at2"/>
<dbReference type="RefSeq" id="WP_094826130.1">
    <property type="nucleotide sequence ID" value="NZ_NEVL01000003.1"/>
</dbReference>
<dbReference type="NCBIfam" id="TIGR03373">
    <property type="entry name" value="VI_minor_4"/>
    <property type="match status" value="1"/>
</dbReference>
<dbReference type="AlphaFoldDB" id="A0A261SE34"/>
<dbReference type="Gene3D" id="3.40.1730.10">
    <property type="entry name" value="pa0076 domain"/>
    <property type="match status" value="1"/>
</dbReference>
<sequence>MSRAVVMAGAGALGWYGKLPAAGDFVHRRLPRELIAWWDKWLQHGLASLRASVLEDQAQRAYAGAPIWNFAIPAGLGTGLVQLGCIGPSRDRVGRSYPLCVISYLDPAEYTPALLDAAGAFYRQAGAGVMGAVRHGRAPEQLDQLLLNLSLPRPGPSATPGNDIMDILNAGLGTPAAPSAPTGTGWAELPACFNPDSHTSYWWTNQADGAAHHTYVHGGALNATLFGKLFWPMGAGWRA</sequence>
<dbReference type="EMBL" id="NEVL01000003">
    <property type="protein sequence ID" value="OZI35321.1"/>
    <property type="molecule type" value="Genomic_DNA"/>
</dbReference>
<proteinExistence type="predicted"/>
<dbReference type="Pfam" id="PF09867">
    <property type="entry name" value="TagF_N"/>
    <property type="match status" value="1"/>
</dbReference>
<evidence type="ECO:0000313" key="1">
    <source>
        <dbReference type="EMBL" id="OZI35321.1"/>
    </source>
</evidence>
<accession>A0A261SE34</accession>
<protein>
    <submittedName>
        <fullName evidence="1">Type VI secretion-associated protein</fullName>
    </submittedName>
</protein>
<gene>
    <name evidence="1" type="ORF">CEG14_09475</name>
</gene>
<organism evidence="1 2">
    <name type="scientific">Bordetella genomosp. 1</name>
    <dbReference type="NCBI Taxonomy" id="1395607"/>
    <lineage>
        <taxon>Bacteria</taxon>
        <taxon>Pseudomonadati</taxon>
        <taxon>Pseudomonadota</taxon>
        <taxon>Betaproteobacteria</taxon>
        <taxon>Burkholderiales</taxon>
        <taxon>Alcaligenaceae</taxon>
        <taxon>Bordetella</taxon>
    </lineage>
</organism>
<evidence type="ECO:0000313" key="2">
    <source>
        <dbReference type="Proteomes" id="UP000217005"/>
    </source>
</evidence>
<dbReference type="InterPro" id="IPR017748">
    <property type="entry name" value="TagF"/>
</dbReference>
<name>A0A261SE34_9BORD</name>
<reference evidence="1 2" key="1">
    <citation type="submission" date="2017-05" db="EMBL/GenBank/DDBJ databases">
        <title>Complete and WGS of Bordetella genogroups.</title>
        <authorList>
            <person name="Spilker T."/>
            <person name="LiPuma J."/>
        </authorList>
    </citation>
    <scope>NUCLEOTIDE SEQUENCE [LARGE SCALE GENOMIC DNA]</scope>
    <source>
        <strain evidence="1 2">AU17610</strain>
    </source>
</reference>
<comment type="caution">
    <text evidence="1">The sequence shown here is derived from an EMBL/GenBank/DDBJ whole genome shotgun (WGS) entry which is preliminary data.</text>
</comment>
<dbReference type="InterPro" id="IPR038225">
    <property type="entry name" value="TagF_sf"/>
</dbReference>